<organism evidence="7 8">
    <name type="scientific">Brochothrix thermosphacta</name>
    <name type="common">Microbacterium thermosphactum</name>
    <dbReference type="NCBI Taxonomy" id="2756"/>
    <lineage>
        <taxon>Bacteria</taxon>
        <taxon>Bacillati</taxon>
        <taxon>Bacillota</taxon>
        <taxon>Bacilli</taxon>
        <taxon>Bacillales</taxon>
        <taxon>Listeriaceae</taxon>
        <taxon>Brochothrix</taxon>
    </lineage>
</organism>
<dbReference type="CDD" id="cd07016">
    <property type="entry name" value="S14_ClpP_1"/>
    <property type="match status" value="1"/>
</dbReference>
<keyword evidence="4" id="KW-0378">Hydrolase</keyword>
<protein>
    <recommendedName>
        <fullName evidence="6">ATP-dependent Clp protease proteolytic subunit</fullName>
    </recommendedName>
</protein>
<dbReference type="PANTHER" id="PTHR10381:SF70">
    <property type="entry name" value="ATP-DEPENDENT CLP PROTEASE PROTEOLYTIC SUBUNIT"/>
    <property type="match status" value="1"/>
</dbReference>
<evidence type="ECO:0000313" key="7">
    <source>
        <dbReference type="EMBL" id="ATF25349.1"/>
    </source>
</evidence>
<dbReference type="Gene3D" id="3.90.226.10">
    <property type="entry name" value="2-enoyl-CoA Hydratase, Chain A, domain 1"/>
    <property type="match status" value="1"/>
</dbReference>
<dbReference type="GO" id="GO:0004176">
    <property type="term" value="F:ATP-dependent peptidase activity"/>
    <property type="evidence" value="ECO:0007669"/>
    <property type="project" value="InterPro"/>
</dbReference>
<dbReference type="RefSeq" id="WP_069119717.1">
    <property type="nucleotide sequence ID" value="NZ_CP023483.1"/>
</dbReference>
<dbReference type="Pfam" id="PF00574">
    <property type="entry name" value="CLP_protease"/>
    <property type="match status" value="1"/>
</dbReference>
<keyword evidence="5" id="KW-0720">Serine protease</keyword>
<comment type="similarity">
    <text evidence="1 6">Belongs to the peptidase S14 family.</text>
</comment>
<dbReference type="InterPro" id="IPR023562">
    <property type="entry name" value="ClpP/TepA"/>
</dbReference>
<dbReference type="NCBIfam" id="NF045542">
    <property type="entry name" value="Clp_rel_HeadMat"/>
    <property type="match status" value="1"/>
</dbReference>
<dbReference type="KEGG" id="bths:CNY62_02470"/>
<sequence length="253" mass="27279">MKKIMVNGPIISNSEQWIYDYFDIEATSPKTVTSQLVDGEDIDININSGGGDVFAGSEIYTALKSHNGKVNVTITGIAASAASVIAMAGHTVKISPTAQIMIHNVSSGASGDYRDLAHQSEVIKNYNKSISASYEAKTGLEQSEILELMNKETWLTAVEAKEKGFADEILFADESVKLVASMPTTAIPQAVINKMLNSKATPTEPVSVALNAGQLKEIVAEAVSDLKKEFLNSGKTAIENNQTEEPKTKRFFF</sequence>
<evidence type="ECO:0000256" key="5">
    <source>
        <dbReference type="ARBA" id="ARBA00022825"/>
    </source>
</evidence>
<dbReference type="EMBL" id="CP023483">
    <property type="protein sequence ID" value="ATF25349.1"/>
    <property type="molecule type" value="Genomic_DNA"/>
</dbReference>
<evidence type="ECO:0000256" key="2">
    <source>
        <dbReference type="ARBA" id="ARBA00022490"/>
    </source>
</evidence>
<keyword evidence="2" id="KW-0963">Cytoplasm</keyword>
<dbReference type="AlphaFoldDB" id="A0A1D2L6Y7"/>
<dbReference type="PRINTS" id="PR00127">
    <property type="entry name" value="CLPPROTEASEP"/>
</dbReference>
<dbReference type="InterPro" id="IPR029045">
    <property type="entry name" value="ClpP/crotonase-like_dom_sf"/>
</dbReference>
<dbReference type="Proteomes" id="UP000243591">
    <property type="component" value="Chromosome"/>
</dbReference>
<evidence type="ECO:0000256" key="6">
    <source>
        <dbReference type="RuleBase" id="RU003567"/>
    </source>
</evidence>
<dbReference type="GO" id="GO:0004252">
    <property type="term" value="F:serine-type endopeptidase activity"/>
    <property type="evidence" value="ECO:0007669"/>
    <property type="project" value="InterPro"/>
</dbReference>
<dbReference type="InterPro" id="IPR001907">
    <property type="entry name" value="ClpP"/>
</dbReference>
<dbReference type="PANTHER" id="PTHR10381">
    <property type="entry name" value="ATP-DEPENDENT CLP PROTEASE PROTEOLYTIC SUBUNIT"/>
    <property type="match status" value="1"/>
</dbReference>
<evidence type="ECO:0000256" key="3">
    <source>
        <dbReference type="ARBA" id="ARBA00022670"/>
    </source>
</evidence>
<proteinExistence type="inferred from homology"/>
<dbReference type="GO" id="GO:0006515">
    <property type="term" value="P:protein quality control for misfolded or incompletely synthesized proteins"/>
    <property type="evidence" value="ECO:0007669"/>
    <property type="project" value="TreeGrafter"/>
</dbReference>
<keyword evidence="3" id="KW-0645">Protease</keyword>
<dbReference type="GO" id="GO:0009368">
    <property type="term" value="C:endopeptidase Clp complex"/>
    <property type="evidence" value="ECO:0007669"/>
    <property type="project" value="TreeGrafter"/>
</dbReference>
<evidence type="ECO:0000256" key="4">
    <source>
        <dbReference type="ARBA" id="ARBA00022801"/>
    </source>
</evidence>
<name>A0A1D2L6Y7_BROTH</name>
<reference evidence="7 8" key="1">
    <citation type="submission" date="2017-09" db="EMBL/GenBank/DDBJ databases">
        <title>Complete Genome Sequences of Two Strains of the Meat Spoilage Bacterium Brochothrix thermosphacta Isolated from Ground Chicken.</title>
        <authorList>
            <person name="Paoli G.C."/>
            <person name="Wijey C."/>
            <person name="Chen C.-Y."/>
            <person name="Nguyen L."/>
            <person name="Yan X."/>
            <person name="Irwin P.L."/>
        </authorList>
    </citation>
    <scope>NUCLEOTIDE SEQUENCE [LARGE SCALE GENOMIC DNA]</scope>
    <source>
        <strain evidence="7 8">BI</strain>
    </source>
</reference>
<evidence type="ECO:0000256" key="1">
    <source>
        <dbReference type="ARBA" id="ARBA00007039"/>
    </source>
</evidence>
<keyword evidence="8" id="KW-1185">Reference proteome</keyword>
<accession>A0A1D2L6Y7</accession>
<dbReference type="GO" id="GO:0051117">
    <property type="term" value="F:ATPase binding"/>
    <property type="evidence" value="ECO:0007669"/>
    <property type="project" value="TreeGrafter"/>
</dbReference>
<dbReference type="OrthoDB" id="9806592at2"/>
<evidence type="ECO:0000313" key="8">
    <source>
        <dbReference type="Proteomes" id="UP000243591"/>
    </source>
</evidence>
<gene>
    <name evidence="7" type="ORF">CNY62_02470</name>
</gene>
<dbReference type="SUPFAM" id="SSF52096">
    <property type="entry name" value="ClpP/crotonase"/>
    <property type="match status" value="1"/>
</dbReference>